<dbReference type="OMA" id="LVNERKW"/>
<dbReference type="InterPro" id="IPR000418">
    <property type="entry name" value="Ets_dom"/>
</dbReference>
<dbReference type="CDD" id="cd08203">
    <property type="entry name" value="SAM_PNT"/>
    <property type="match status" value="1"/>
</dbReference>
<feature type="region of interest" description="Disordered" evidence="4">
    <location>
        <begin position="1"/>
        <end position="20"/>
    </location>
</feature>
<feature type="domain" description="PNT" evidence="6">
    <location>
        <begin position="128"/>
        <end position="211"/>
    </location>
</feature>
<dbReference type="OrthoDB" id="10067219at2759"/>
<dbReference type="SUPFAM" id="SSF47769">
    <property type="entry name" value="SAM/Pointed domain"/>
    <property type="match status" value="1"/>
</dbReference>
<dbReference type="RefSeq" id="NP_001071725.1">
    <property type="nucleotide sequence ID" value="NM_001078257.1"/>
</dbReference>
<comment type="similarity">
    <text evidence="1 3">Belongs to the ETS family.</text>
</comment>
<accession>F6ZUI1</accession>
<evidence type="ECO:0000256" key="2">
    <source>
        <dbReference type="ARBA" id="ARBA00023125"/>
    </source>
</evidence>
<dbReference type="PROSITE" id="PS50061">
    <property type="entry name" value="ETS_DOMAIN_3"/>
    <property type="match status" value="1"/>
</dbReference>
<keyword evidence="2 3" id="KW-0238">DNA-binding</keyword>
<keyword evidence="3" id="KW-0539">Nucleus</keyword>
<name>Q4H3F7_CIOIN</name>
<organism evidence="7">
    <name type="scientific">Ciona intestinalis</name>
    <name type="common">Transparent sea squirt</name>
    <name type="synonym">Ascidia intestinalis</name>
    <dbReference type="NCBI Taxonomy" id="7719"/>
    <lineage>
        <taxon>Eukaryota</taxon>
        <taxon>Metazoa</taxon>
        <taxon>Chordata</taxon>
        <taxon>Tunicata</taxon>
        <taxon>Ascidiacea</taxon>
        <taxon>Phlebobranchia</taxon>
        <taxon>Cionidae</taxon>
        <taxon>Ciona</taxon>
    </lineage>
</organism>
<dbReference type="PANTHER" id="PTHR11849">
    <property type="entry name" value="ETS"/>
    <property type="match status" value="1"/>
</dbReference>
<evidence type="ECO:0000313" key="9">
    <source>
        <dbReference type="Proteomes" id="UP000008144"/>
    </source>
</evidence>
<dbReference type="Gene3D" id="1.10.10.10">
    <property type="entry name" value="Winged helix-like DNA-binding domain superfamily/Winged helix DNA-binding domain"/>
    <property type="match status" value="1"/>
</dbReference>
<dbReference type="Pfam" id="PF02198">
    <property type="entry name" value="SAM_PNT"/>
    <property type="match status" value="1"/>
</dbReference>
<dbReference type="Ensembl" id="ENSCINT00000022127.2">
    <property type="protein sequence ID" value="ENSCINP00000021881.2"/>
    <property type="gene ID" value="ENSCING00000010923.3"/>
</dbReference>
<dbReference type="GeneID" id="778633"/>
<dbReference type="GO" id="GO:0043565">
    <property type="term" value="F:sequence-specific DNA binding"/>
    <property type="evidence" value="ECO:0007669"/>
    <property type="project" value="InterPro"/>
</dbReference>
<dbReference type="SMART" id="SM00413">
    <property type="entry name" value="ETS"/>
    <property type="match status" value="1"/>
</dbReference>
<dbReference type="GO" id="GO:0005634">
    <property type="term" value="C:nucleus"/>
    <property type="evidence" value="ECO:0000318"/>
    <property type="project" value="GO_Central"/>
</dbReference>
<evidence type="ECO:0000259" key="5">
    <source>
        <dbReference type="PROSITE" id="PS50061"/>
    </source>
</evidence>
<evidence type="ECO:0000313" key="7">
    <source>
        <dbReference type="EMBL" id="BAE06470.1"/>
    </source>
</evidence>
<dbReference type="GeneTree" id="ENSGT00940000155799"/>
<dbReference type="InterPro" id="IPR036388">
    <property type="entry name" value="WH-like_DNA-bd_sf"/>
</dbReference>
<sequence length="364" mass="41722">MSTNKDNRPDGKEKIRKQSNPEEAVIVQNIDIKTPIKVLKDVLSRRLRKSDLSKHDIYLQDFYLDPDLSLFEQGVKIHGSVELSIQVQSSSTNPKLIIVEIVKPMQDVKPMKLATSDRKKRKFIFQDIPKVSQPEKVAELEIPGDPLLWNKTQVYQWMVWVAKEFNLDTSIIMDPDLDGIELNRMSQTEFVSTFAYGNVLWSHHALLKKLAESAVKIQEGKTQSDAELSVISSSPSVASTYYKQKEPRRDYSVFAKNHSVTKTTSNGQTQLWQFLLELLTDADSTDCIMWVGDTGEFKLLAPEIVAQKWGLRKNKPSMNYEKLSRALRYYYDGDMISKVPGKRFVYKFVCNLKELVGYNASELN</sequence>
<reference evidence="9" key="1">
    <citation type="journal article" date="2002" name="Science">
        <title>The draft genome of Ciona intestinalis: insights into chordate and vertebrate origins.</title>
        <authorList>
            <person name="Dehal P."/>
            <person name="Satou Y."/>
            <person name="Campbell R.K."/>
            <person name="Chapman J."/>
            <person name="Degnan B."/>
            <person name="De Tomaso A."/>
            <person name="Davidson B."/>
            <person name="Di Gregorio A."/>
            <person name="Gelpke M."/>
            <person name="Goodstein D.M."/>
            <person name="Harafuji N."/>
            <person name="Hastings K.E."/>
            <person name="Ho I."/>
            <person name="Hotta K."/>
            <person name="Huang W."/>
            <person name="Kawashima T."/>
            <person name="Lemaire P."/>
            <person name="Martinez D."/>
            <person name="Meinertzhagen I.A."/>
            <person name="Necula S."/>
            <person name="Nonaka M."/>
            <person name="Putnam N."/>
            <person name="Rash S."/>
            <person name="Saiga H."/>
            <person name="Satake M."/>
            <person name="Terry A."/>
            <person name="Yamada L."/>
            <person name="Wang H.G."/>
            <person name="Awazu S."/>
            <person name="Azumi K."/>
            <person name="Boore J."/>
            <person name="Branno M."/>
            <person name="Chin-Bow S."/>
            <person name="DeSantis R."/>
            <person name="Doyle S."/>
            <person name="Francino P."/>
            <person name="Keys D.N."/>
            <person name="Haga S."/>
            <person name="Hayashi H."/>
            <person name="Hino K."/>
            <person name="Imai K.S."/>
            <person name="Inaba K."/>
            <person name="Kano S."/>
            <person name="Kobayashi K."/>
            <person name="Kobayashi M."/>
            <person name="Lee B.I."/>
            <person name="Makabe K.W."/>
            <person name="Manohar C."/>
            <person name="Matassi G."/>
            <person name="Medina M."/>
            <person name="Mochizuki Y."/>
            <person name="Mount S."/>
            <person name="Morishita T."/>
            <person name="Miura S."/>
            <person name="Nakayama A."/>
            <person name="Nishizaka S."/>
            <person name="Nomoto H."/>
            <person name="Ohta F."/>
            <person name="Oishi K."/>
            <person name="Rigoutsos I."/>
            <person name="Sano M."/>
            <person name="Sasaki A."/>
            <person name="Sasakura Y."/>
            <person name="Shoguchi E."/>
            <person name="Shin-i T."/>
            <person name="Spagnuolo A."/>
            <person name="Stainier D."/>
            <person name="Suzuki M.M."/>
            <person name="Tassy O."/>
            <person name="Takatori N."/>
            <person name="Tokuoka M."/>
            <person name="Yagi K."/>
            <person name="Yoshizaki F."/>
            <person name="Wada S."/>
            <person name="Zhang C."/>
            <person name="Hyatt P.D."/>
            <person name="Larimer F."/>
            <person name="Detter C."/>
            <person name="Doggett N."/>
            <person name="Glavina T."/>
            <person name="Hawkins T."/>
            <person name="Richardson P."/>
            <person name="Lucas S."/>
            <person name="Kohara Y."/>
            <person name="Levine M."/>
            <person name="Satoh N."/>
            <person name="Rokhsar D.S."/>
        </authorList>
    </citation>
    <scope>NUCLEOTIDE SEQUENCE [LARGE SCALE GENOMIC DNA]</scope>
</reference>
<dbReference type="InterPro" id="IPR024668">
    <property type="entry name" value="GABP_asu_N"/>
</dbReference>
<dbReference type="Gene3D" id="1.10.150.50">
    <property type="entry name" value="Transcription Factor, Ets-1"/>
    <property type="match status" value="1"/>
</dbReference>
<reference evidence="8" key="5">
    <citation type="journal article" date="2008" name="Genome Biol.">
        <title>Improved genome assembly and evidence-based global gene model set for the chordate Ciona intestinalis: new insight into intron and operon populations.</title>
        <authorList>
            <person name="Satou Y."/>
            <person name="Mineta K."/>
            <person name="Ogasawara M."/>
            <person name="Sasakura Y."/>
            <person name="Shoguchi E."/>
            <person name="Ueno K."/>
            <person name="Yamada L."/>
            <person name="Matsumoto J."/>
            <person name="Wasserscheid J."/>
            <person name="Dewar K."/>
            <person name="Wiley G.B."/>
            <person name="Macmil S.L."/>
            <person name="Roe B.A."/>
            <person name="Zeller R.W."/>
            <person name="Hastings K.E."/>
            <person name="Lemaire P."/>
            <person name="Lindquist E."/>
            <person name="Endo T."/>
            <person name="Hotta K."/>
            <person name="Inaba K."/>
        </authorList>
    </citation>
    <scope>NUCLEOTIDE SEQUENCE [LARGE SCALE GENOMIC DNA]</scope>
    <source>
        <strain evidence="8">wild type</strain>
    </source>
</reference>
<dbReference type="PRINTS" id="PR00454">
    <property type="entry name" value="ETSDOMAIN"/>
</dbReference>
<dbReference type="SMART" id="SM00251">
    <property type="entry name" value="SAM_PNT"/>
    <property type="match status" value="1"/>
</dbReference>
<dbReference type="InterPro" id="IPR036390">
    <property type="entry name" value="WH_DNA-bd_sf"/>
</dbReference>
<dbReference type="Pfam" id="PF00178">
    <property type="entry name" value="Ets"/>
    <property type="match status" value="1"/>
</dbReference>
<dbReference type="PIRSF" id="PIRSF001703">
    <property type="entry name" value="GABP_alpha"/>
    <property type="match status" value="1"/>
</dbReference>
<dbReference type="AlphaFoldDB" id="Q4H3F7"/>
<reference evidence="7" key="3">
    <citation type="journal article" date="2004" name="Development">
        <title>Gene expression profiles of transcription factors and signaling molecules in the ascidian embryo: towards a comprehensive understanding of gene networks.</title>
        <authorList>
            <person name="Imai K.S."/>
            <person name="Hino K."/>
            <person name="Yagi K."/>
            <person name="Satoh N."/>
            <person name="Satou Y."/>
        </authorList>
    </citation>
    <scope>NUCLEOTIDE SEQUENCE</scope>
</reference>
<gene>
    <name evidence="7" type="primary">Ci-GABPalpha</name>
    <name evidence="8" type="synonym">gabpalpha</name>
</gene>
<dbReference type="PROSITE" id="PS00345">
    <property type="entry name" value="ETS_DOMAIN_1"/>
    <property type="match status" value="1"/>
</dbReference>
<dbReference type="EMBL" id="AB210465">
    <property type="protein sequence ID" value="BAE06470.1"/>
    <property type="molecule type" value="mRNA"/>
</dbReference>
<feature type="compositionally biased region" description="Basic and acidic residues" evidence="4">
    <location>
        <begin position="1"/>
        <end position="13"/>
    </location>
</feature>
<dbReference type="KEGG" id="cin:778633"/>
<dbReference type="FunFam" id="1.10.10.10:FF:000200">
    <property type="entry name" value="GA-binding protein alpha chain, putative"/>
    <property type="match status" value="1"/>
</dbReference>
<accession>A0A1W2VP18</accession>
<reference evidence="8" key="6">
    <citation type="submission" date="2025-05" db="UniProtKB">
        <authorList>
            <consortium name="Ensembl"/>
        </authorList>
    </citation>
    <scope>IDENTIFICATION</scope>
</reference>
<accession>Q4H3F7</accession>
<keyword evidence="9" id="KW-1185">Reference proteome</keyword>
<evidence type="ECO:0000256" key="3">
    <source>
        <dbReference type="RuleBase" id="RU004019"/>
    </source>
</evidence>
<dbReference type="InterPro" id="IPR016312">
    <property type="entry name" value="TF_GA-bd_asu"/>
</dbReference>
<dbReference type="SUPFAM" id="SSF46785">
    <property type="entry name" value="Winged helix' DNA-binding domain"/>
    <property type="match status" value="1"/>
</dbReference>
<dbReference type="InterPro" id="IPR013761">
    <property type="entry name" value="SAM/pointed_sf"/>
</dbReference>
<dbReference type="PROSITE" id="PS00346">
    <property type="entry name" value="ETS_DOMAIN_2"/>
    <property type="match status" value="1"/>
</dbReference>
<dbReference type="PANTHER" id="PTHR11849:SF195">
    <property type="entry name" value="GA-BINDING PROTEIN ALPHA CHAIN"/>
    <property type="match status" value="1"/>
</dbReference>
<dbReference type="CTD" id="778633"/>
<dbReference type="InterPro" id="IPR003118">
    <property type="entry name" value="Pointed_dom"/>
</dbReference>
<dbReference type="STRING" id="7719.ENSCINP00000021881"/>
<reference evidence="7" key="4">
    <citation type="submission" date="2005-04" db="EMBL/GenBank/DDBJ databases">
        <title>Expressed genes in Ciona intestinalis.</title>
        <authorList>
            <person name="Satou Y."/>
        </authorList>
    </citation>
    <scope>NUCLEOTIDE SEQUENCE</scope>
</reference>
<reference evidence="7" key="2">
    <citation type="journal article" date="2003" name="Dev. Genes Evol.">
        <title>Genomewide surveys of developmentally relevant genes in Ciona intestinalis.</title>
        <authorList>
            <person name="Satou Y."/>
            <person name="Satoh N."/>
        </authorList>
    </citation>
    <scope>NUCLEOTIDE SEQUENCE</scope>
</reference>
<dbReference type="InterPro" id="IPR046328">
    <property type="entry name" value="ETS_fam"/>
</dbReference>
<evidence type="ECO:0000256" key="4">
    <source>
        <dbReference type="SAM" id="MobiDB-lite"/>
    </source>
</evidence>
<dbReference type="PROSITE" id="PS51433">
    <property type="entry name" value="PNT"/>
    <property type="match status" value="1"/>
</dbReference>
<dbReference type="HOGENOM" id="CLU_037064_0_0_1"/>
<protein>
    <submittedName>
        <fullName evidence="7 8">GA repeat binding</fullName>
    </submittedName>
</protein>
<proteinExistence type="evidence at transcript level"/>
<feature type="domain" description="ETS" evidence="5">
    <location>
        <begin position="269"/>
        <end position="349"/>
    </location>
</feature>
<dbReference type="GO" id="GO:0030154">
    <property type="term" value="P:cell differentiation"/>
    <property type="evidence" value="ECO:0000318"/>
    <property type="project" value="GO_Central"/>
</dbReference>
<dbReference type="Gene3D" id="3.10.20.90">
    <property type="entry name" value="Phosphatidylinositol 3-kinase Catalytic Subunit, Chain A, domain 1"/>
    <property type="match status" value="1"/>
</dbReference>
<dbReference type="Pfam" id="PF11620">
    <property type="entry name" value="GABP-alpha"/>
    <property type="match status" value="1"/>
</dbReference>
<evidence type="ECO:0000256" key="1">
    <source>
        <dbReference type="ARBA" id="ARBA00005562"/>
    </source>
</evidence>
<dbReference type="GO" id="GO:0006357">
    <property type="term" value="P:regulation of transcription by RNA polymerase II"/>
    <property type="evidence" value="ECO:0000318"/>
    <property type="project" value="GO_Central"/>
</dbReference>
<evidence type="ECO:0000259" key="6">
    <source>
        <dbReference type="PROSITE" id="PS51433"/>
    </source>
</evidence>
<dbReference type="EMBL" id="EAAA01001476">
    <property type="status" value="NOT_ANNOTATED_CDS"/>
    <property type="molecule type" value="Genomic_DNA"/>
</dbReference>
<dbReference type="GO" id="GO:0000981">
    <property type="term" value="F:DNA-binding transcription factor activity, RNA polymerase II-specific"/>
    <property type="evidence" value="ECO:0000318"/>
    <property type="project" value="GO_Central"/>
</dbReference>
<dbReference type="Proteomes" id="UP000008144">
    <property type="component" value="Chromosome 2"/>
</dbReference>
<comment type="subcellular location">
    <subcellularLocation>
        <location evidence="3">Nucleus</location>
    </subcellularLocation>
</comment>
<evidence type="ECO:0000313" key="8">
    <source>
        <dbReference type="Ensembl" id="ENSCINP00000021881.2"/>
    </source>
</evidence>